<evidence type="ECO:0000313" key="1">
    <source>
        <dbReference type="EMBL" id="SAK95812.1"/>
    </source>
</evidence>
<gene>
    <name evidence="1" type="ORF">AWB76_07201</name>
</gene>
<name>A0A158DMH2_9BURK</name>
<dbReference type="EMBL" id="FCOI02000046">
    <property type="protein sequence ID" value="SAK95812.1"/>
    <property type="molecule type" value="Genomic_DNA"/>
</dbReference>
<dbReference type="AlphaFoldDB" id="A0A158DMH2"/>
<evidence type="ECO:0000313" key="2">
    <source>
        <dbReference type="Proteomes" id="UP000054624"/>
    </source>
</evidence>
<accession>A0A158DMH2</accession>
<sequence>MHIIIGFVLLVLAFGLFPRVALALTGLGVAAVAAFFAVLHFLP</sequence>
<dbReference type="Proteomes" id="UP000054624">
    <property type="component" value="Unassembled WGS sequence"/>
</dbReference>
<organism evidence="1 2">
    <name type="scientific">Caballeronia temeraria</name>
    <dbReference type="NCBI Taxonomy" id="1777137"/>
    <lineage>
        <taxon>Bacteria</taxon>
        <taxon>Pseudomonadati</taxon>
        <taxon>Pseudomonadota</taxon>
        <taxon>Betaproteobacteria</taxon>
        <taxon>Burkholderiales</taxon>
        <taxon>Burkholderiaceae</taxon>
        <taxon>Caballeronia</taxon>
    </lineage>
</organism>
<protein>
    <submittedName>
        <fullName evidence="1">Uncharacterized protein</fullName>
    </submittedName>
</protein>
<keyword evidence="2" id="KW-1185">Reference proteome</keyword>
<proteinExistence type="predicted"/>
<reference evidence="2" key="1">
    <citation type="submission" date="2016-01" db="EMBL/GenBank/DDBJ databases">
        <authorList>
            <person name="Peeters Charlotte."/>
        </authorList>
    </citation>
    <scope>NUCLEOTIDE SEQUENCE [LARGE SCALE GENOMIC DNA]</scope>
</reference>